<accession>A0A348FXN0</accession>
<organism evidence="1 2">
    <name type="scientific">Blastochloris tepida</name>
    <dbReference type="NCBI Taxonomy" id="2233851"/>
    <lineage>
        <taxon>Bacteria</taxon>
        <taxon>Pseudomonadati</taxon>
        <taxon>Pseudomonadota</taxon>
        <taxon>Alphaproteobacteria</taxon>
        <taxon>Hyphomicrobiales</taxon>
        <taxon>Blastochloridaceae</taxon>
        <taxon>Blastochloris</taxon>
    </lineage>
</organism>
<proteinExistence type="predicted"/>
<gene>
    <name evidence="1" type="ORF">BLTE_07480</name>
</gene>
<dbReference type="OrthoDB" id="7863713at2"/>
<dbReference type="Proteomes" id="UP000266934">
    <property type="component" value="Chromosome"/>
</dbReference>
<keyword evidence="2" id="KW-1185">Reference proteome</keyword>
<protein>
    <submittedName>
        <fullName evidence="1">Uncharacterized protein</fullName>
    </submittedName>
</protein>
<evidence type="ECO:0000313" key="2">
    <source>
        <dbReference type="Proteomes" id="UP000266934"/>
    </source>
</evidence>
<name>A0A348FXN0_9HYPH</name>
<dbReference type="AlphaFoldDB" id="A0A348FXN0"/>
<reference evidence="1 2" key="1">
    <citation type="submission" date="2018-08" db="EMBL/GenBank/DDBJ databases">
        <title>Complete genome sequencing of Blastochloris tepida GI.</title>
        <authorList>
            <person name="Tsukatani Y."/>
            <person name="Mori H."/>
        </authorList>
    </citation>
    <scope>NUCLEOTIDE SEQUENCE [LARGE SCALE GENOMIC DNA]</scope>
    <source>
        <strain evidence="1 2">GI</strain>
    </source>
</reference>
<dbReference type="RefSeq" id="WP_126397751.1">
    <property type="nucleotide sequence ID" value="NZ_AP018907.1"/>
</dbReference>
<sequence>MTDKAINLDQHRGMAAQKATEIRRALADVKENERVLRRQREDLELHLFAASAESWPEAAEKAVYLLHLFAASFAAEDPRLRKMISAVVEDFERLSTENKGYTNGSES</sequence>
<dbReference type="EMBL" id="AP018907">
    <property type="protein sequence ID" value="BBF92063.1"/>
    <property type="molecule type" value="Genomic_DNA"/>
</dbReference>
<dbReference type="KEGG" id="blag:BLTE_07480"/>
<evidence type="ECO:0000313" key="1">
    <source>
        <dbReference type="EMBL" id="BBF92063.1"/>
    </source>
</evidence>